<dbReference type="GO" id="GO:0005576">
    <property type="term" value="C:extracellular region"/>
    <property type="evidence" value="ECO:0007669"/>
    <property type="project" value="UniProtKB-SubCell"/>
</dbReference>
<dbReference type="PANTHER" id="PTHR34216">
    <property type="match status" value="1"/>
</dbReference>
<dbReference type="GO" id="GO:0005975">
    <property type="term" value="P:carbohydrate metabolic process"/>
    <property type="evidence" value="ECO:0007669"/>
    <property type="project" value="InterPro"/>
</dbReference>
<dbReference type="Pfam" id="PF01522">
    <property type="entry name" value="Polysacc_deac_1"/>
    <property type="match status" value="1"/>
</dbReference>
<dbReference type="SUPFAM" id="SSF88713">
    <property type="entry name" value="Glycoside hydrolase/deacetylase"/>
    <property type="match status" value="1"/>
</dbReference>
<evidence type="ECO:0000256" key="2">
    <source>
        <dbReference type="ARBA" id="ARBA00022729"/>
    </source>
</evidence>
<dbReference type="AlphaFoldDB" id="A0A839E079"/>
<dbReference type="Gene3D" id="3.20.20.370">
    <property type="entry name" value="Glycoside hydrolase/deacetylase"/>
    <property type="match status" value="1"/>
</dbReference>
<dbReference type="CDD" id="cd10918">
    <property type="entry name" value="CE4_NodB_like_5s_6s"/>
    <property type="match status" value="1"/>
</dbReference>
<dbReference type="Proteomes" id="UP000569329">
    <property type="component" value="Unassembled WGS sequence"/>
</dbReference>
<dbReference type="InterPro" id="IPR011330">
    <property type="entry name" value="Glyco_hydro/deAcase_b/a-brl"/>
</dbReference>
<feature type="domain" description="NodB homology" evidence="3">
    <location>
        <begin position="75"/>
        <end position="251"/>
    </location>
</feature>
<keyword evidence="2" id="KW-0732">Signal</keyword>
<proteinExistence type="predicted"/>
<evidence type="ECO:0000313" key="5">
    <source>
        <dbReference type="Proteomes" id="UP000569329"/>
    </source>
</evidence>
<comment type="subcellular location">
    <subcellularLocation>
        <location evidence="1">Secreted</location>
    </subcellularLocation>
</comment>
<dbReference type="PANTHER" id="PTHR34216:SF3">
    <property type="entry name" value="POLY-BETA-1,6-N-ACETYL-D-GLUCOSAMINE N-DEACETYLASE"/>
    <property type="match status" value="1"/>
</dbReference>
<comment type="caution">
    <text evidence="4">The sequence shown here is derived from an EMBL/GenBank/DDBJ whole genome shotgun (WGS) entry which is preliminary data.</text>
</comment>
<dbReference type="RefSeq" id="WP_220480079.1">
    <property type="nucleotide sequence ID" value="NZ_JACGWZ010000002.1"/>
</dbReference>
<dbReference type="GO" id="GO:0016810">
    <property type="term" value="F:hydrolase activity, acting on carbon-nitrogen (but not peptide) bonds"/>
    <property type="evidence" value="ECO:0007669"/>
    <property type="project" value="InterPro"/>
</dbReference>
<keyword evidence="5" id="KW-1185">Reference proteome</keyword>
<evidence type="ECO:0000259" key="3">
    <source>
        <dbReference type="PROSITE" id="PS51677"/>
    </source>
</evidence>
<accession>A0A839E079</accession>
<reference evidence="4 5" key="1">
    <citation type="submission" date="2020-07" db="EMBL/GenBank/DDBJ databases">
        <title>Sequencing the genomes of 1000 actinobacteria strains.</title>
        <authorList>
            <person name="Klenk H.-P."/>
        </authorList>
    </citation>
    <scope>NUCLEOTIDE SEQUENCE [LARGE SCALE GENOMIC DNA]</scope>
    <source>
        <strain evidence="4 5">DSM 45975</strain>
    </source>
</reference>
<evidence type="ECO:0000256" key="1">
    <source>
        <dbReference type="ARBA" id="ARBA00004613"/>
    </source>
</evidence>
<dbReference type="PROSITE" id="PS51677">
    <property type="entry name" value="NODB"/>
    <property type="match status" value="1"/>
</dbReference>
<dbReference type="InterPro" id="IPR051398">
    <property type="entry name" value="Polysacch_Deacetylase"/>
</dbReference>
<dbReference type="InterPro" id="IPR002509">
    <property type="entry name" value="NODB_dom"/>
</dbReference>
<gene>
    <name evidence="4" type="ORF">FHX42_001725</name>
</gene>
<organism evidence="4 5">
    <name type="scientific">Halosaccharopolyspora lacisalsi</name>
    <dbReference type="NCBI Taxonomy" id="1000566"/>
    <lineage>
        <taxon>Bacteria</taxon>
        <taxon>Bacillati</taxon>
        <taxon>Actinomycetota</taxon>
        <taxon>Actinomycetes</taxon>
        <taxon>Pseudonocardiales</taxon>
        <taxon>Pseudonocardiaceae</taxon>
        <taxon>Halosaccharopolyspora</taxon>
    </lineage>
</organism>
<protein>
    <submittedName>
        <fullName evidence="4">Peptidoglycan/xylan/chitin deacetylase (PgdA/CDA1 family)</fullName>
    </submittedName>
</protein>
<name>A0A839E079_9PSEU</name>
<evidence type="ECO:0000313" key="4">
    <source>
        <dbReference type="EMBL" id="MBA8824378.1"/>
    </source>
</evidence>
<dbReference type="EMBL" id="JACGWZ010000002">
    <property type="protein sequence ID" value="MBA8824378.1"/>
    <property type="molecule type" value="Genomic_DNA"/>
</dbReference>
<sequence length="251" mass="28668">MLEQFTRRTRRTVRDGALPYILMYHSVASPAWDPYLVTVSPKRLERQLRWLRRRGLRGTSIRELLYAWERGRSRGLVGLTFDDGYADFAETVAPALVRHGCTATVFVLAGRLGGSNEWDAGGPRKELMTARQVRQVAEAGMEVGSHGMWHRPLCALSSVELHEEVEHSRSVLERVTDREVEGFCYPYGEANTAVVEAVRSGGYDYGCAIWWSELRGRHALPRTYVGDNDHSWRLLAKHFRHDLRSRVVRST</sequence>